<evidence type="ECO:0000313" key="2">
    <source>
        <dbReference type="Proteomes" id="UP000790709"/>
    </source>
</evidence>
<comment type="caution">
    <text evidence="1">The sequence shown here is derived from an EMBL/GenBank/DDBJ whole genome shotgun (WGS) entry which is preliminary data.</text>
</comment>
<evidence type="ECO:0000313" key="1">
    <source>
        <dbReference type="EMBL" id="KAH7931094.1"/>
    </source>
</evidence>
<accession>A0ACB8BZF9</accession>
<organism evidence="1 2">
    <name type="scientific">Leucogyrophana mollusca</name>
    <dbReference type="NCBI Taxonomy" id="85980"/>
    <lineage>
        <taxon>Eukaryota</taxon>
        <taxon>Fungi</taxon>
        <taxon>Dikarya</taxon>
        <taxon>Basidiomycota</taxon>
        <taxon>Agaricomycotina</taxon>
        <taxon>Agaricomycetes</taxon>
        <taxon>Agaricomycetidae</taxon>
        <taxon>Boletales</taxon>
        <taxon>Boletales incertae sedis</taxon>
        <taxon>Leucogyrophana</taxon>
    </lineage>
</organism>
<gene>
    <name evidence="1" type="ORF">BV22DRAFT_1101450</name>
</gene>
<sequence length="307" mass="33626">MSLASKKPTLAFLGPRGTYSHQAAFDCFGGSVFYEEKQTIAEVFYSVTPEIPLGLVPHENSIYGAVVETCNLLRSSLAGRDIVIRGDVTLKVNHCLVVRSGVKLENIEHVLSHEQALGQCKAFIAKYLPHATLVPTDSTASAAQILVSPKHDGLDPLKCGAICSQVVTTIMDGLEVLSEGIQDEDTNFTRFYVLSWGKSTTIPPPVPDLSQPRALVRLSYPPEKHFKFAPKSQDLTPLLVALGLCITRIDRRPSTYSIPFHDVFFVEATGDELAEDAEEDISWTEKVRQGVERVKQAGGEVCVIGTW</sequence>
<dbReference type="EMBL" id="MU266328">
    <property type="protein sequence ID" value="KAH7931094.1"/>
    <property type="molecule type" value="Genomic_DNA"/>
</dbReference>
<keyword evidence="2" id="KW-1185">Reference proteome</keyword>
<dbReference type="Proteomes" id="UP000790709">
    <property type="component" value="Unassembled WGS sequence"/>
</dbReference>
<protein>
    <submittedName>
        <fullName evidence="1">PDT-domain-containing protein</fullName>
    </submittedName>
</protein>
<name>A0ACB8BZF9_9AGAM</name>
<reference evidence="1" key="1">
    <citation type="journal article" date="2021" name="New Phytol.">
        <title>Evolutionary innovations through gain and loss of genes in the ectomycorrhizal Boletales.</title>
        <authorList>
            <person name="Wu G."/>
            <person name="Miyauchi S."/>
            <person name="Morin E."/>
            <person name="Kuo A."/>
            <person name="Drula E."/>
            <person name="Varga T."/>
            <person name="Kohler A."/>
            <person name="Feng B."/>
            <person name="Cao Y."/>
            <person name="Lipzen A."/>
            <person name="Daum C."/>
            <person name="Hundley H."/>
            <person name="Pangilinan J."/>
            <person name="Johnson J."/>
            <person name="Barry K."/>
            <person name="LaButti K."/>
            <person name="Ng V."/>
            <person name="Ahrendt S."/>
            <person name="Min B."/>
            <person name="Choi I.G."/>
            <person name="Park H."/>
            <person name="Plett J.M."/>
            <person name="Magnuson J."/>
            <person name="Spatafora J.W."/>
            <person name="Nagy L.G."/>
            <person name="Henrissat B."/>
            <person name="Grigoriev I.V."/>
            <person name="Yang Z.L."/>
            <person name="Xu J."/>
            <person name="Martin F.M."/>
        </authorList>
    </citation>
    <scope>NUCLEOTIDE SEQUENCE</scope>
    <source>
        <strain evidence="1">KUC20120723A-06</strain>
    </source>
</reference>
<proteinExistence type="predicted"/>